<evidence type="ECO:0000313" key="3">
    <source>
        <dbReference type="Proteomes" id="UP000612055"/>
    </source>
</evidence>
<reference evidence="2" key="1">
    <citation type="journal article" date="2020" name="bioRxiv">
        <title>Comparative genomics of Chlamydomonas.</title>
        <authorList>
            <person name="Craig R.J."/>
            <person name="Hasan A.R."/>
            <person name="Ness R.W."/>
            <person name="Keightley P.D."/>
        </authorList>
    </citation>
    <scope>NUCLEOTIDE SEQUENCE</scope>
    <source>
        <strain evidence="2">CCAP 11/70</strain>
    </source>
</reference>
<dbReference type="AlphaFoldDB" id="A0A835XXF6"/>
<feature type="region of interest" description="Disordered" evidence="1">
    <location>
        <begin position="108"/>
        <end position="134"/>
    </location>
</feature>
<protein>
    <submittedName>
        <fullName evidence="2">Uncharacterized protein</fullName>
    </submittedName>
</protein>
<feature type="compositionally biased region" description="Low complexity" evidence="1">
    <location>
        <begin position="259"/>
        <end position="324"/>
    </location>
</feature>
<dbReference type="PANTHER" id="PTHR45588">
    <property type="entry name" value="TPR DOMAIN-CONTAINING PROTEIN"/>
    <property type="match status" value="1"/>
</dbReference>
<evidence type="ECO:0000313" key="2">
    <source>
        <dbReference type="EMBL" id="KAG2491655.1"/>
    </source>
</evidence>
<dbReference type="Proteomes" id="UP000612055">
    <property type="component" value="Unassembled WGS sequence"/>
</dbReference>
<comment type="caution">
    <text evidence="2">The sequence shown here is derived from an EMBL/GenBank/DDBJ whole genome shotgun (WGS) entry which is preliminary data.</text>
</comment>
<feature type="region of interest" description="Disordered" evidence="1">
    <location>
        <begin position="592"/>
        <end position="653"/>
    </location>
</feature>
<dbReference type="OrthoDB" id="414774at2759"/>
<feature type="region of interest" description="Disordered" evidence="1">
    <location>
        <begin position="158"/>
        <end position="179"/>
    </location>
</feature>
<sequence length="910" mass="95434">MKIRTSSPEAQTLFSQGMALAMQYNQLEAASSFRAAIHYDPKCAMCWWGLAYAQAPFQNKFAIRPPDDPQAAAMTPRYSRDDMDAAIDAASRAALLLGLAPLQQADQVAAAGAKRHPQERPNAANGTRHRYPSNDTSRRLFERLDHCPPSWTDARRRAASHHLRHRHRHRRSLLERPLGGALGGAPNGVGSGSGAAQGAAAAGLLSMSLDQARDLLHASTGARRQAYTLAQAHNASQAQNGSKPGPGPGPGPGPEGAKGTPASTPKAASTAGAADGAKGPDAGKAGAGPKPAAPGLEGGAKPAEAGATKGASGPAADPAADADEAAAAKAAAAGAGGGGDPRGPWVWERHYVAAMLDRLAVRRTYGEDWKWAEKRFAQDMADIAACWPQDPDAPALAAEALANLTPWDFWDPVTHDPRETTPIVLALIKEALDRNPRHPLASHLHIHVTEALPSGTDAPMSPELAEESADALRGLLPAMDHAQHMPSHNYARVGRWRDAVESNIASLRASLLGSRACLRSLYPDHNAQLLVFAAAMGGDGRRAAVYARVLKDLPRWIRDAPASLGGQWVAPLLVAVRFGDWGAVLATPPPPVQTSPLVPDPVWTPPDDSAGAQPDVALDPSLDSVLRYPPPPAASPAKEGGALSGPWRGPLNDTEYGEDGAEYARVVWHFARVMAQSAQLARIQDALASANASRAAGAGGERSKPASAAAAAKSPEALAAALAAGRKGLAAEQKALKASVTLVPQDQAVPPGPGLGVVVPGYGMLANVLDLMADARLAVLQSDWLGAIQALEQASKLEGGAGYQEPPRLGPGPARQCLGWVLLQSRRYFDAIQVYLADLRDYPHNPWSVWGCHASIPLIAKALESQPDPAINHQWRMAISDAADAVEDSPNEIIGVVGQLETSCPMLSDW</sequence>
<feature type="compositionally biased region" description="Basic residues" evidence="1">
    <location>
        <begin position="158"/>
        <end position="171"/>
    </location>
</feature>
<organism evidence="2 3">
    <name type="scientific">Edaphochlamys debaryana</name>
    <dbReference type="NCBI Taxonomy" id="47281"/>
    <lineage>
        <taxon>Eukaryota</taxon>
        <taxon>Viridiplantae</taxon>
        <taxon>Chlorophyta</taxon>
        <taxon>core chlorophytes</taxon>
        <taxon>Chlorophyceae</taxon>
        <taxon>CS clade</taxon>
        <taxon>Chlamydomonadales</taxon>
        <taxon>Chlamydomonadales incertae sedis</taxon>
        <taxon>Edaphochlamys</taxon>
    </lineage>
</organism>
<feature type="compositionally biased region" description="Pro residues" evidence="1">
    <location>
        <begin position="592"/>
        <end position="604"/>
    </location>
</feature>
<evidence type="ECO:0000256" key="1">
    <source>
        <dbReference type="SAM" id="MobiDB-lite"/>
    </source>
</evidence>
<dbReference type="PANTHER" id="PTHR45588:SF1">
    <property type="entry name" value="WW DOMAIN-CONTAINING PROTEIN"/>
    <property type="match status" value="1"/>
</dbReference>
<gene>
    <name evidence="2" type="ORF">HYH03_010025</name>
</gene>
<dbReference type="SUPFAM" id="SSF48452">
    <property type="entry name" value="TPR-like"/>
    <property type="match status" value="1"/>
</dbReference>
<feature type="region of interest" description="Disordered" evidence="1">
    <location>
        <begin position="232"/>
        <end position="324"/>
    </location>
</feature>
<dbReference type="InterPro" id="IPR011990">
    <property type="entry name" value="TPR-like_helical_dom_sf"/>
</dbReference>
<proteinExistence type="predicted"/>
<accession>A0A835XXF6</accession>
<dbReference type="EMBL" id="JAEHOE010000051">
    <property type="protein sequence ID" value="KAG2491655.1"/>
    <property type="molecule type" value="Genomic_DNA"/>
</dbReference>
<name>A0A835XXF6_9CHLO</name>
<feature type="compositionally biased region" description="Polar residues" evidence="1">
    <location>
        <begin position="232"/>
        <end position="242"/>
    </location>
</feature>
<keyword evidence="3" id="KW-1185">Reference proteome</keyword>